<organism evidence="2 3">
    <name type="scientific">Methylobacillus rhizosphaerae</name>
    <dbReference type="NCBI Taxonomy" id="551994"/>
    <lineage>
        <taxon>Bacteria</taxon>
        <taxon>Pseudomonadati</taxon>
        <taxon>Pseudomonadota</taxon>
        <taxon>Betaproteobacteria</taxon>
        <taxon>Nitrosomonadales</taxon>
        <taxon>Methylophilaceae</taxon>
        <taxon>Methylobacillus</taxon>
    </lineage>
</organism>
<sequence length="88" mass="9304">MATPKSTTVKKSTTPEAVVAKPAAARKTVSRKTSSKAGTSKAAASISAEERYRMIEVAAYFLAESNGFSGDPIAYWATAEAQINSQFN</sequence>
<feature type="compositionally biased region" description="Low complexity" evidence="1">
    <location>
        <begin position="35"/>
        <end position="46"/>
    </location>
</feature>
<proteinExistence type="predicted"/>
<feature type="compositionally biased region" description="Low complexity" evidence="1">
    <location>
        <begin position="1"/>
        <end position="15"/>
    </location>
</feature>
<evidence type="ECO:0000256" key="1">
    <source>
        <dbReference type="SAM" id="MobiDB-lite"/>
    </source>
</evidence>
<feature type="region of interest" description="Disordered" evidence="1">
    <location>
        <begin position="1"/>
        <end position="46"/>
    </location>
</feature>
<reference evidence="3" key="1">
    <citation type="submission" date="2017-06" db="EMBL/GenBank/DDBJ databases">
        <authorList>
            <person name="Varghese N."/>
            <person name="Submissions S."/>
        </authorList>
    </citation>
    <scope>NUCLEOTIDE SEQUENCE [LARGE SCALE GENOMIC DNA]</scope>
    <source>
        <strain evidence="3">Ca-68</strain>
    </source>
</reference>
<dbReference type="RefSeq" id="WP_089374709.1">
    <property type="nucleotide sequence ID" value="NZ_FZOA01000002.1"/>
</dbReference>
<dbReference type="Pfam" id="PF11154">
    <property type="entry name" value="DUF2934"/>
    <property type="match status" value="1"/>
</dbReference>
<gene>
    <name evidence="2" type="ORF">SAMN05192560_0557</name>
</gene>
<dbReference type="InterPro" id="IPR021327">
    <property type="entry name" value="DUF2934"/>
</dbReference>
<dbReference type="OrthoDB" id="8566543at2"/>
<dbReference type="AlphaFoldDB" id="A0A238YG68"/>
<name>A0A238YG68_9PROT</name>
<evidence type="ECO:0000313" key="3">
    <source>
        <dbReference type="Proteomes" id="UP000198305"/>
    </source>
</evidence>
<dbReference type="Proteomes" id="UP000198305">
    <property type="component" value="Unassembled WGS sequence"/>
</dbReference>
<protein>
    <recommendedName>
        <fullName evidence="4">DUF2934 domain-containing protein</fullName>
    </recommendedName>
</protein>
<evidence type="ECO:0008006" key="4">
    <source>
        <dbReference type="Google" id="ProtNLM"/>
    </source>
</evidence>
<dbReference type="EMBL" id="FZOA01000002">
    <property type="protein sequence ID" value="SNR69798.1"/>
    <property type="molecule type" value="Genomic_DNA"/>
</dbReference>
<accession>A0A238YG68</accession>
<evidence type="ECO:0000313" key="2">
    <source>
        <dbReference type="EMBL" id="SNR69798.1"/>
    </source>
</evidence>
<keyword evidence="3" id="KW-1185">Reference proteome</keyword>